<sequence>MDAWALIMVLVLMTFVIAGLVTYFGYHQYRRQFFPGYDEERMQHTKENEQAKSESFELREIGHSKSVHPSSRSYEHLHAVQVNMTPIANPIAPRVDIEHQVGEGLIAPSERVFLTAEVVDENNRGRHNTVKHAQDQRMHGALGAGTMRNVNPVNPVDVDYAAEEPIASDIWNKINNREVRVPRRKPLQKTAEQKVATIRAVTPDAA</sequence>
<keyword evidence="1" id="KW-0472">Membrane</keyword>
<gene>
    <name evidence="2" type="ORF">COCCADRAFT_88872</name>
</gene>
<dbReference type="KEGG" id="bze:COCCADRAFT_88872"/>
<dbReference type="EMBL" id="KI964565">
    <property type="protein sequence ID" value="EUC36178.1"/>
    <property type="molecule type" value="Genomic_DNA"/>
</dbReference>
<evidence type="ECO:0000313" key="3">
    <source>
        <dbReference type="Proteomes" id="UP000053841"/>
    </source>
</evidence>
<organism evidence="2 3">
    <name type="scientific">Cochliobolus carbonum (strain 26-R-13)</name>
    <name type="common">Maize leaf spot fungus</name>
    <name type="synonym">Bipolaris zeicola</name>
    <dbReference type="NCBI Taxonomy" id="930089"/>
    <lineage>
        <taxon>Eukaryota</taxon>
        <taxon>Fungi</taxon>
        <taxon>Dikarya</taxon>
        <taxon>Ascomycota</taxon>
        <taxon>Pezizomycotina</taxon>
        <taxon>Dothideomycetes</taxon>
        <taxon>Pleosporomycetidae</taxon>
        <taxon>Pleosporales</taxon>
        <taxon>Pleosporineae</taxon>
        <taxon>Pleosporaceae</taxon>
        <taxon>Bipolaris</taxon>
    </lineage>
</organism>
<keyword evidence="1" id="KW-0812">Transmembrane</keyword>
<evidence type="ECO:0000256" key="1">
    <source>
        <dbReference type="SAM" id="Phobius"/>
    </source>
</evidence>
<protein>
    <submittedName>
        <fullName evidence="2">Uncharacterized protein</fullName>
    </submittedName>
</protein>
<reference evidence="2 3" key="1">
    <citation type="journal article" date="2013" name="PLoS Genet.">
        <title>Comparative genome structure, secondary metabolite, and effector coding capacity across Cochliobolus pathogens.</title>
        <authorList>
            <person name="Condon B.J."/>
            <person name="Leng Y."/>
            <person name="Wu D."/>
            <person name="Bushley K.E."/>
            <person name="Ohm R.A."/>
            <person name="Otillar R."/>
            <person name="Martin J."/>
            <person name="Schackwitz W."/>
            <person name="Grimwood J."/>
            <person name="MohdZainudin N."/>
            <person name="Xue C."/>
            <person name="Wang R."/>
            <person name="Manning V.A."/>
            <person name="Dhillon B."/>
            <person name="Tu Z.J."/>
            <person name="Steffenson B.J."/>
            <person name="Salamov A."/>
            <person name="Sun H."/>
            <person name="Lowry S."/>
            <person name="LaButti K."/>
            <person name="Han J."/>
            <person name="Copeland A."/>
            <person name="Lindquist E."/>
            <person name="Barry K."/>
            <person name="Schmutz J."/>
            <person name="Baker S.E."/>
            <person name="Ciuffetti L.M."/>
            <person name="Grigoriev I.V."/>
            <person name="Zhong S."/>
            <person name="Turgeon B.G."/>
        </authorList>
    </citation>
    <scope>NUCLEOTIDE SEQUENCE [LARGE SCALE GENOMIC DNA]</scope>
    <source>
        <strain evidence="2 3">26-R-13</strain>
    </source>
</reference>
<keyword evidence="1" id="KW-1133">Transmembrane helix</keyword>
<dbReference type="HOGENOM" id="CLU_1331733_0_0_1"/>
<name>W6YEY8_COCC2</name>
<dbReference type="AlphaFoldDB" id="W6YEY8"/>
<evidence type="ECO:0000313" key="2">
    <source>
        <dbReference type="EMBL" id="EUC36178.1"/>
    </source>
</evidence>
<keyword evidence="3" id="KW-1185">Reference proteome</keyword>
<accession>W6YEY8</accession>
<feature type="transmembrane region" description="Helical" evidence="1">
    <location>
        <begin position="6"/>
        <end position="26"/>
    </location>
</feature>
<dbReference type="OrthoDB" id="3692849at2759"/>
<dbReference type="Proteomes" id="UP000053841">
    <property type="component" value="Unassembled WGS sequence"/>
</dbReference>
<proteinExistence type="predicted"/>
<dbReference type="RefSeq" id="XP_007709582.1">
    <property type="nucleotide sequence ID" value="XM_007711392.1"/>
</dbReference>
<dbReference type="GeneID" id="19152659"/>